<keyword evidence="1" id="KW-1133">Transmembrane helix</keyword>
<name>A0A9D9GYG2_9BACT</name>
<feature type="transmembrane region" description="Helical" evidence="1">
    <location>
        <begin position="214"/>
        <end position="235"/>
    </location>
</feature>
<dbReference type="GO" id="GO:0042910">
    <property type="term" value="F:xenobiotic transmembrane transporter activity"/>
    <property type="evidence" value="ECO:0007669"/>
    <property type="project" value="TreeGrafter"/>
</dbReference>
<dbReference type="PANTHER" id="PTHR32063:SF0">
    <property type="entry name" value="SWARMING MOTILITY PROTEIN SWRC"/>
    <property type="match status" value="1"/>
</dbReference>
<dbReference type="GO" id="GO:0005886">
    <property type="term" value="C:plasma membrane"/>
    <property type="evidence" value="ECO:0007669"/>
    <property type="project" value="TreeGrafter"/>
</dbReference>
<dbReference type="SUPFAM" id="SSF82714">
    <property type="entry name" value="Multidrug efflux transporter AcrB TolC docking domain, DN and DC subdomains"/>
    <property type="match status" value="1"/>
</dbReference>
<feature type="transmembrane region" description="Helical" evidence="1">
    <location>
        <begin position="242"/>
        <end position="264"/>
    </location>
</feature>
<dbReference type="InterPro" id="IPR001036">
    <property type="entry name" value="Acrflvin-R"/>
</dbReference>
<dbReference type="AlphaFoldDB" id="A0A9D9GYG2"/>
<gene>
    <name evidence="2" type="ORF">IAC68_01380</name>
</gene>
<accession>A0A9D9GYG2</accession>
<feature type="transmembrane region" description="Helical" evidence="1">
    <location>
        <begin position="311"/>
        <end position="334"/>
    </location>
</feature>
<evidence type="ECO:0000313" key="3">
    <source>
        <dbReference type="Proteomes" id="UP000823635"/>
    </source>
</evidence>
<dbReference type="PANTHER" id="PTHR32063">
    <property type="match status" value="1"/>
</dbReference>
<proteinExistence type="predicted"/>
<dbReference type="SUPFAM" id="SSF82866">
    <property type="entry name" value="Multidrug efflux transporter AcrB transmembrane domain"/>
    <property type="match status" value="1"/>
</dbReference>
<organism evidence="2 3">
    <name type="scientific">Candidatus Egerieousia excrementavium</name>
    <dbReference type="NCBI Taxonomy" id="2840778"/>
    <lineage>
        <taxon>Bacteria</taxon>
        <taxon>Pseudomonadati</taxon>
        <taxon>Bacteroidota</taxon>
        <taxon>Bacteroidia</taxon>
        <taxon>Bacteroidales</taxon>
        <taxon>Candidatus Egerieousia</taxon>
    </lineage>
</organism>
<dbReference type="Gene3D" id="1.20.1640.10">
    <property type="entry name" value="Multidrug efflux transporter AcrB transmembrane domain"/>
    <property type="match status" value="1"/>
</dbReference>
<sequence length="375" mass="42446">MDDNSFSNRVGNIGLFGNSIKLNGYNYDMLYGYATDLAARLKENGRVGKVGIFGGTVGWKLSTDEYFIDYDMAELASFGLTLADAYDALVSRLYMSNVGSIYSDGVKMDLKLVSKARDYFEVWNLWNEYMVIGGKNMRFADLGTISKRNSGNDIYRENQQYVLTVKYEYVGSSRQSDKFYKGELDRMNEEVLPVGYRASDERDNWFFSFGRNNGLYIGLLLIVVAIIYFICAMLFESFIYPLLIIGLIPISFIGVFLIFAITGFRFDQGGFASLGMLSGIAVNAGIYLINEYTRQARLKRYRGCKLYIRAFNHRIIPILLTVLSTILGLVPFLTEGDKDVFWFAFALGTMGGLLFSIVALVIFMPVWMPMPQRGK</sequence>
<evidence type="ECO:0000313" key="2">
    <source>
        <dbReference type="EMBL" id="MBO8428573.1"/>
    </source>
</evidence>
<reference evidence="2" key="1">
    <citation type="submission" date="2020-10" db="EMBL/GenBank/DDBJ databases">
        <authorList>
            <person name="Gilroy R."/>
        </authorList>
    </citation>
    <scope>NUCLEOTIDE SEQUENCE</scope>
    <source>
        <strain evidence="2">15467</strain>
    </source>
</reference>
<dbReference type="Gene3D" id="3.30.2090.10">
    <property type="entry name" value="Multidrug efflux transporter AcrB TolC docking domain, DN and DC subdomains"/>
    <property type="match status" value="1"/>
</dbReference>
<dbReference type="Proteomes" id="UP000823635">
    <property type="component" value="Unassembled WGS sequence"/>
</dbReference>
<dbReference type="InterPro" id="IPR027463">
    <property type="entry name" value="AcrB_DN_DC_subdom"/>
</dbReference>
<feature type="transmembrane region" description="Helical" evidence="1">
    <location>
        <begin position="340"/>
        <end position="367"/>
    </location>
</feature>
<reference evidence="2" key="2">
    <citation type="journal article" date="2021" name="PeerJ">
        <title>Extensive microbial diversity within the chicken gut microbiome revealed by metagenomics and culture.</title>
        <authorList>
            <person name="Gilroy R."/>
            <person name="Ravi A."/>
            <person name="Getino M."/>
            <person name="Pursley I."/>
            <person name="Horton D.L."/>
            <person name="Alikhan N.F."/>
            <person name="Baker D."/>
            <person name="Gharbi K."/>
            <person name="Hall N."/>
            <person name="Watson M."/>
            <person name="Adriaenssens E.M."/>
            <person name="Foster-Nyarko E."/>
            <person name="Jarju S."/>
            <person name="Secka A."/>
            <person name="Antonio M."/>
            <person name="Oren A."/>
            <person name="Chaudhuri R.R."/>
            <person name="La Ragione R."/>
            <person name="Hildebrand F."/>
            <person name="Pallen M.J."/>
        </authorList>
    </citation>
    <scope>NUCLEOTIDE SEQUENCE</scope>
    <source>
        <strain evidence="2">15467</strain>
    </source>
</reference>
<comment type="caution">
    <text evidence="2">The sequence shown here is derived from an EMBL/GenBank/DDBJ whole genome shotgun (WGS) entry which is preliminary data.</text>
</comment>
<protein>
    <submittedName>
        <fullName evidence="2">Efflux RND transporter permease subunit</fullName>
    </submittedName>
</protein>
<evidence type="ECO:0000256" key="1">
    <source>
        <dbReference type="SAM" id="Phobius"/>
    </source>
</evidence>
<dbReference type="Gene3D" id="3.30.70.1440">
    <property type="entry name" value="Multidrug efflux transporter AcrB pore domain"/>
    <property type="match status" value="1"/>
</dbReference>
<feature type="transmembrane region" description="Helical" evidence="1">
    <location>
        <begin position="270"/>
        <end position="290"/>
    </location>
</feature>
<dbReference type="EMBL" id="JADINB010000033">
    <property type="protein sequence ID" value="MBO8428573.1"/>
    <property type="molecule type" value="Genomic_DNA"/>
</dbReference>
<keyword evidence="1" id="KW-0812">Transmembrane</keyword>
<keyword evidence="1" id="KW-0472">Membrane</keyword>
<dbReference type="Pfam" id="PF00873">
    <property type="entry name" value="ACR_tran"/>
    <property type="match status" value="1"/>
</dbReference>